<organism evidence="1 2">
    <name type="scientific">Tectimicrobiota bacterium</name>
    <dbReference type="NCBI Taxonomy" id="2528274"/>
    <lineage>
        <taxon>Bacteria</taxon>
        <taxon>Pseudomonadati</taxon>
        <taxon>Nitrospinota/Tectimicrobiota group</taxon>
        <taxon>Candidatus Tectimicrobiota</taxon>
    </lineage>
</organism>
<dbReference type="InterPro" id="IPR027396">
    <property type="entry name" value="DsrEFH-like"/>
</dbReference>
<dbReference type="Gene3D" id="3.40.1260.10">
    <property type="entry name" value="DsrEFH-like"/>
    <property type="match status" value="1"/>
</dbReference>
<dbReference type="InterPro" id="IPR003787">
    <property type="entry name" value="Sulphur_relay_DsrE/F-like"/>
</dbReference>
<proteinExistence type="predicted"/>
<dbReference type="EMBL" id="JACQWF010000089">
    <property type="protein sequence ID" value="MBI4595114.1"/>
    <property type="molecule type" value="Genomic_DNA"/>
</dbReference>
<accession>A0A933GLS6</accession>
<dbReference type="SUPFAM" id="SSF75169">
    <property type="entry name" value="DsrEFH-like"/>
    <property type="match status" value="1"/>
</dbReference>
<dbReference type="Proteomes" id="UP000772181">
    <property type="component" value="Unassembled WGS sequence"/>
</dbReference>
<dbReference type="Pfam" id="PF02635">
    <property type="entry name" value="DsrE"/>
    <property type="match status" value="1"/>
</dbReference>
<gene>
    <name evidence="1" type="ORF">HY730_01920</name>
</gene>
<dbReference type="AlphaFoldDB" id="A0A933GLS6"/>
<sequence>MSKTAIFLLSGVQDFHHAAAFHALTYAHDLKTANIDVKLVFDGAGTGWITEWAKPESRLHQLFEEVKTSGLIDGVCEFCIGHYGNKELAQKEGLAMLCESQGHPNIARYVSEGYQIIVI</sequence>
<name>A0A933GLS6_UNCTE</name>
<protein>
    <submittedName>
        <fullName evidence="1">DsrE family protein</fullName>
    </submittedName>
</protein>
<comment type="caution">
    <text evidence="1">The sequence shown here is derived from an EMBL/GenBank/DDBJ whole genome shotgun (WGS) entry which is preliminary data.</text>
</comment>
<evidence type="ECO:0000313" key="1">
    <source>
        <dbReference type="EMBL" id="MBI4595114.1"/>
    </source>
</evidence>
<evidence type="ECO:0000313" key="2">
    <source>
        <dbReference type="Proteomes" id="UP000772181"/>
    </source>
</evidence>
<reference evidence="1" key="1">
    <citation type="submission" date="2020-07" db="EMBL/GenBank/DDBJ databases">
        <title>Huge and variable diversity of episymbiotic CPR bacteria and DPANN archaea in groundwater ecosystems.</title>
        <authorList>
            <person name="He C.Y."/>
            <person name="Keren R."/>
            <person name="Whittaker M."/>
            <person name="Farag I.F."/>
            <person name="Doudna J."/>
            <person name="Cate J.H.D."/>
            <person name="Banfield J.F."/>
        </authorList>
    </citation>
    <scope>NUCLEOTIDE SEQUENCE</scope>
    <source>
        <strain evidence="1">NC_groundwater_1482_Ag_S-0.65um_47_24</strain>
    </source>
</reference>